<evidence type="ECO:0000256" key="1">
    <source>
        <dbReference type="SAM" id="MobiDB-lite"/>
    </source>
</evidence>
<evidence type="ECO:0000313" key="4">
    <source>
        <dbReference type="Proteomes" id="UP001149163"/>
    </source>
</evidence>
<dbReference type="EMBL" id="JAPQKN010000002">
    <property type="protein sequence ID" value="KAJ5168923.1"/>
    <property type="molecule type" value="Genomic_DNA"/>
</dbReference>
<dbReference type="PANTHER" id="PTHR34706">
    <property type="entry name" value="SLR1338 PROTEIN"/>
    <property type="match status" value="1"/>
</dbReference>
<reference evidence="3" key="1">
    <citation type="submission" date="2022-11" db="EMBL/GenBank/DDBJ databases">
        <authorList>
            <person name="Petersen C."/>
        </authorList>
    </citation>
    <scope>NUCLEOTIDE SEQUENCE</scope>
    <source>
        <strain evidence="3">IBT 26290</strain>
    </source>
</reference>
<dbReference type="GeneID" id="81425818"/>
<dbReference type="InterPro" id="IPR002035">
    <property type="entry name" value="VWF_A"/>
</dbReference>
<feature type="region of interest" description="Disordered" evidence="1">
    <location>
        <begin position="1"/>
        <end position="72"/>
    </location>
</feature>
<feature type="compositionally biased region" description="Polar residues" evidence="1">
    <location>
        <begin position="10"/>
        <end position="23"/>
    </location>
</feature>
<dbReference type="PANTHER" id="PTHR34706:SF2">
    <property type="entry name" value="RFEF"/>
    <property type="match status" value="1"/>
</dbReference>
<dbReference type="SUPFAM" id="SSF53300">
    <property type="entry name" value="vWA-like"/>
    <property type="match status" value="1"/>
</dbReference>
<feature type="region of interest" description="Disordered" evidence="1">
    <location>
        <begin position="364"/>
        <end position="469"/>
    </location>
</feature>
<reference evidence="3" key="2">
    <citation type="journal article" date="2023" name="IMA Fungus">
        <title>Comparative genomic study of the Penicillium genus elucidates a diverse pangenome and 15 lateral gene transfer events.</title>
        <authorList>
            <person name="Petersen C."/>
            <person name="Sorensen T."/>
            <person name="Nielsen M.R."/>
            <person name="Sondergaard T.E."/>
            <person name="Sorensen J.L."/>
            <person name="Fitzpatrick D.A."/>
            <person name="Frisvad J.C."/>
            <person name="Nielsen K.L."/>
        </authorList>
    </citation>
    <scope>NUCLEOTIDE SEQUENCE</scope>
    <source>
        <strain evidence="3">IBT 26290</strain>
    </source>
</reference>
<dbReference type="Proteomes" id="UP001149163">
    <property type="component" value="Unassembled WGS sequence"/>
</dbReference>
<feature type="compositionally biased region" description="Low complexity" evidence="1">
    <location>
        <begin position="57"/>
        <end position="68"/>
    </location>
</feature>
<dbReference type="OrthoDB" id="2142040at2759"/>
<dbReference type="RefSeq" id="XP_056545384.1">
    <property type="nucleotide sequence ID" value="XM_056686642.1"/>
</dbReference>
<gene>
    <name evidence="3" type="ORF">N7482_004517</name>
</gene>
<organism evidence="3 4">
    <name type="scientific">Penicillium canariense</name>
    <dbReference type="NCBI Taxonomy" id="189055"/>
    <lineage>
        <taxon>Eukaryota</taxon>
        <taxon>Fungi</taxon>
        <taxon>Dikarya</taxon>
        <taxon>Ascomycota</taxon>
        <taxon>Pezizomycotina</taxon>
        <taxon>Eurotiomycetes</taxon>
        <taxon>Eurotiomycetidae</taxon>
        <taxon>Eurotiales</taxon>
        <taxon>Aspergillaceae</taxon>
        <taxon>Penicillium</taxon>
    </lineage>
</organism>
<proteinExistence type="predicted"/>
<comment type="caution">
    <text evidence="3">The sequence shown here is derived from an EMBL/GenBank/DDBJ whole genome shotgun (WGS) entry which is preliminary data.</text>
</comment>
<feature type="compositionally biased region" description="Low complexity" evidence="1">
    <location>
        <begin position="411"/>
        <end position="428"/>
    </location>
</feature>
<dbReference type="InterPro" id="IPR036465">
    <property type="entry name" value="vWFA_dom_sf"/>
</dbReference>
<feature type="compositionally biased region" description="Gly residues" evidence="1">
    <location>
        <begin position="450"/>
        <end position="460"/>
    </location>
</feature>
<dbReference type="PROSITE" id="PS50234">
    <property type="entry name" value="VWFA"/>
    <property type="match status" value="1"/>
</dbReference>
<keyword evidence="4" id="KW-1185">Reference proteome</keyword>
<dbReference type="Gene3D" id="3.40.50.410">
    <property type="entry name" value="von Willebrand factor, type A domain"/>
    <property type="match status" value="1"/>
</dbReference>
<protein>
    <recommendedName>
        <fullName evidence="2">VWFA domain-containing protein</fullName>
    </recommendedName>
</protein>
<dbReference type="AlphaFoldDB" id="A0A9W9LQL0"/>
<accession>A0A9W9LQL0</accession>
<evidence type="ECO:0000259" key="2">
    <source>
        <dbReference type="PROSITE" id="PS50234"/>
    </source>
</evidence>
<feature type="domain" description="VWFA" evidence="2">
    <location>
        <begin position="110"/>
        <end position="305"/>
    </location>
</feature>
<sequence>MGFAEKLAAAQQNQQTMLSNTGNSGTYGGAPPSGYTGGPPPPAALRPGGYKLTVEKQQQQQPPQYQAYPGPPAQGSFLANEAPARLQGIVQELELPMEVATDLMKLALFDIVLYVDDSGSIEFEERGLRKEQLRQILSIVATVSSSFDRDGIEVRFMNSIEEGHGIKNPNDVNDLVSRVRFSGLTPLGTGLREKVVDKLIVGPARAGRLSKPVLVITITDGQPAGENRSAVRDTIIHAVGEVQRSGYGAGAASFQFSQVGNDLRARDFLADLDEDPEIGHLIDCTSSKSHKAAKTLLNRTLTDRVIVDFELEQDEMARKFPRVNFSREAWVRFPHIAAYIVPGLTKFPQCAKLMLGSIDRSYDSKDERAAARSTGGPAPGGPPPQGSYGGGYGQPPAQQGAPYNAPPAGYPPSSYSQQPGYPPQQQQPQQPPYPGNRGAPGYGQAQPPYGYGGPSPSGPGGYPPPPRRY</sequence>
<name>A0A9W9LQL0_9EURO</name>
<evidence type="ECO:0000313" key="3">
    <source>
        <dbReference type="EMBL" id="KAJ5168923.1"/>
    </source>
</evidence>
<feature type="compositionally biased region" description="Low complexity" evidence="1">
    <location>
        <begin position="394"/>
        <end position="403"/>
    </location>
</feature>